<dbReference type="SUPFAM" id="SSF63840">
    <property type="entry name" value="Ribonuclease domain of colicin E3"/>
    <property type="match status" value="1"/>
</dbReference>
<proteinExistence type="predicted"/>
<feature type="domain" description="Colicin E3-like ribonuclease" evidence="1">
    <location>
        <begin position="22"/>
        <end position="74"/>
    </location>
</feature>
<dbReference type="GO" id="GO:0016788">
    <property type="term" value="F:hydrolase activity, acting on ester bonds"/>
    <property type="evidence" value="ECO:0007669"/>
    <property type="project" value="InterPro"/>
</dbReference>
<reference evidence="2 3" key="1">
    <citation type="submission" date="2011-12" db="EMBL/GenBank/DDBJ databases">
        <authorList>
            <person name="Kriszt B."/>
            <person name="Tancsics A."/>
            <person name="Cserhati M."/>
            <person name="Toth A."/>
            <person name="Nagy I."/>
            <person name="Horvath B."/>
            <person name="Tamura T."/>
            <person name="Kukolya J."/>
            <person name="Szoboszlay S."/>
        </authorList>
    </citation>
    <scope>NUCLEOTIDE SEQUENCE [LARGE SCALE GENOMIC DNA]</scope>
    <source>
        <strain evidence="2 3">AK37</strain>
    </source>
</reference>
<gene>
    <name evidence="2" type="ORF">AK37_17845</name>
</gene>
<comment type="caution">
    <text evidence="2">The sequence shown here is derived from an EMBL/GenBank/DDBJ whole genome shotgun (WGS) entry which is preliminary data.</text>
</comment>
<dbReference type="GO" id="GO:0003723">
    <property type="term" value="F:RNA binding"/>
    <property type="evidence" value="ECO:0007669"/>
    <property type="project" value="InterPro"/>
</dbReference>
<dbReference type="InterPro" id="IPR009105">
    <property type="entry name" value="Colicin_E3_ribonuclease"/>
</dbReference>
<evidence type="ECO:0000313" key="3">
    <source>
        <dbReference type="Proteomes" id="UP000005064"/>
    </source>
</evidence>
<dbReference type="InterPro" id="IPR036725">
    <property type="entry name" value="ColE3_ribonuclease_sf"/>
</dbReference>
<dbReference type="EMBL" id="AHBW01000051">
    <property type="protein sequence ID" value="EHK82134.1"/>
    <property type="molecule type" value="Genomic_DNA"/>
</dbReference>
<accession>H0JV38</accession>
<organism evidence="2 3">
    <name type="scientific">Rhodococcus pyridinivorans AK37</name>
    <dbReference type="NCBI Taxonomy" id="1114960"/>
    <lineage>
        <taxon>Bacteria</taxon>
        <taxon>Bacillati</taxon>
        <taxon>Actinomycetota</taxon>
        <taxon>Actinomycetes</taxon>
        <taxon>Mycobacteriales</taxon>
        <taxon>Nocardiaceae</taxon>
        <taxon>Rhodococcus</taxon>
    </lineage>
</organism>
<sequence length="76" mass="8852">MSPVPRTRPDWLDDQVKLQRNGEQRWSNHDGSRLYEYDRLHGHIEVYNKRGRHLGVLDATTGEFIGDPVPGRKIDV</sequence>
<dbReference type="AlphaFoldDB" id="H0JV38"/>
<dbReference type="Pfam" id="PF09000">
    <property type="entry name" value="Cytotoxic"/>
    <property type="match status" value="1"/>
</dbReference>
<dbReference type="Gene3D" id="3.10.380.10">
    <property type="entry name" value="Colicin E3-like ribonuclease domain"/>
    <property type="match status" value="1"/>
</dbReference>
<evidence type="ECO:0000259" key="1">
    <source>
        <dbReference type="Pfam" id="PF09000"/>
    </source>
</evidence>
<evidence type="ECO:0000313" key="2">
    <source>
        <dbReference type="EMBL" id="EHK82134.1"/>
    </source>
</evidence>
<dbReference type="Proteomes" id="UP000005064">
    <property type="component" value="Unassembled WGS sequence"/>
</dbReference>
<dbReference type="RefSeq" id="WP_006553504.1">
    <property type="nucleotide sequence ID" value="NZ_AHBW01000051.1"/>
</dbReference>
<name>H0JV38_9NOCA</name>
<dbReference type="GO" id="GO:0043022">
    <property type="term" value="F:ribosome binding"/>
    <property type="evidence" value="ECO:0007669"/>
    <property type="project" value="InterPro"/>
</dbReference>
<protein>
    <recommendedName>
        <fullName evidence="1">Colicin E3-like ribonuclease domain-containing protein</fullName>
    </recommendedName>
</protein>